<dbReference type="InterPro" id="IPR026350">
    <property type="entry name" value="GxxExxY"/>
</dbReference>
<dbReference type="Pfam" id="PF13366">
    <property type="entry name" value="PDDEXK_3"/>
    <property type="match status" value="1"/>
</dbReference>
<sequence>MPALLKALPCWKSNTLRELRKSHFAHVINYLKAYRLAVALLLNFGETSLKVR</sequence>
<dbReference type="RefSeq" id="WP_125432075.1">
    <property type="nucleotide sequence ID" value="NZ_RWIS01000010.1"/>
</dbReference>
<proteinExistence type="predicted"/>
<dbReference type="Proteomes" id="UP000280066">
    <property type="component" value="Unassembled WGS sequence"/>
</dbReference>
<dbReference type="EMBL" id="RWIS01000010">
    <property type="protein sequence ID" value="RSK30167.1"/>
    <property type="molecule type" value="Genomic_DNA"/>
</dbReference>
<reference evidence="1 2" key="1">
    <citation type="submission" date="2018-12" db="EMBL/GenBank/DDBJ databases">
        <authorList>
            <person name="Feng G."/>
            <person name="Zhu H."/>
        </authorList>
    </citation>
    <scope>NUCLEOTIDE SEQUENCE [LARGE SCALE GENOMIC DNA]</scope>
    <source>
        <strain evidence="1 2">9PBR-2</strain>
    </source>
</reference>
<gene>
    <name evidence="1" type="ORF">EI290_15040</name>
</gene>
<dbReference type="AlphaFoldDB" id="A0A3R9M2S6"/>
<protein>
    <submittedName>
        <fullName evidence="1">Uncharacterized protein</fullName>
    </submittedName>
</protein>
<keyword evidence="2" id="KW-1185">Reference proteome</keyword>
<dbReference type="OrthoDB" id="9806869at2"/>
<accession>A0A3R9M2S6</accession>
<comment type="caution">
    <text evidence="1">The sequence shown here is derived from an EMBL/GenBank/DDBJ whole genome shotgun (WGS) entry which is preliminary data.</text>
</comment>
<evidence type="ECO:0000313" key="1">
    <source>
        <dbReference type="EMBL" id="RSK30167.1"/>
    </source>
</evidence>
<evidence type="ECO:0000313" key="2">
    <source>
        <dbReference type="Proteomes" id="UP000280066"/>
    </source>
</evidence>
<name>A0A3R9M2S6_9BACT</name>
<organism evidence="1 2">
    <name type="scientific">Hymenobacter metallilatus</name>
    <dbReference type="NCBI Taxonomy" id="2493666"/>
    <lineage>
        <taxon>Bacteria</taxon>
        <taxon>Pseudomonadati</taxon>
        <taxon>Bacteroidota</taxon>
        <taxon>Cytophagia</taxon>
        <taxon>Cytophagales</taxon>
        <taxon>Hymenobacteraceae</taxon>
        <taxon>Hymenobacter</taxon>
    </lineage>
</organism>